<evidence type="ECO:0000313" key="19">
    <source>
        <dbReference type="Proteomes" id="UP000235116"/>
    </source>
</evidence>
<evidence type="ECO:0000256" key="6">
    <source>
        <dbReference type="ARBA" id="ARBA00022619"/>
    </source>
</evidence>
<evidence type="ECO:0000259" key="17">
    <source>
        <dbReference type="PROSITE" id="PS51747"/>
    </source>
</evidence>
<evidence type="ECO:0000256" key="12">
    <source>
        <dbReference type="ARBA" id="ARBA00023268"/>
    </source>
</evidence>
<comment type="similarity">
    <text evidence="5 13">In the C-terminal section; belongs to the HTP reductase family.</text>
</comment>
<feature type="active site" description="Proton donor" evidence="14">
    <location>
        <position position="59"/>
    </location>
</feature>
<sequence>MTAALFTKADHQHMAEAIRLAWRGLYTTHPNPRVGCVLVKEGQIVGRGWHQIAGEGHAEVNALRQAGPAAQGATAYVSLEPCSHHGKTPPCAEALIQAGVAKVISAMEDPNPRVSGRGHQLLESAGIQTACGLMQAQAEQINPGFNKRMRTGLPWVVVKSAMSVDGRTAMANGESQWITDPAARADVQRLRARVEAIITGVDTVIADDPSLTVRPDMWPQAVAGDEPSAGWSWPHGRQPIQPLRVIVDSTLRTPRDAKILQQPGKTLIAHTSGDIEKVAVLAAAGAELTQLPAVNGKVDLNALLLELARREVNEVLVEAGAVLAGAFVQQQLVDQWVCYLAPKLMGSSARPVLDFDLRTMSQAQALHLTDLRQIGQDIRMTYGWSR</sequence>
<evidence type="ECO:0000256" key="2">
    <source>
        <dbReference type="ARBA" id="ARBA00004882"/>
    </source>
</evidence>
<keyword evidence="11 13" id="KW-0560">Oxidoreductase</keyword>
<evidence type="ECO:0000256" key="16">
    <source>
        <dbReference type="PIRSR" id="PIRSR006769-3"/>
    </source>
</evidence>
<dbReference type="SUPFAM" id="SSF53597">
    <property type="entry name" value="Dihydrofolate reductase-like"/>
    <property type="match status" value="1"/>
</dbReference>
<evidence type="ECO:0000256" key="4">
    <source>
        <dbReference type="ARBA" id="ARBA00005259"/>
    </source>
</evidence>
<dbReference type="SUPFAM" id="SSF53927">
    <property type="entry name" value="Cytidine deaminase-like"/>
    <property type="match status" value="1"/>
</dbReference>
<dbReference type="PROSITE" id="PS51747">
    <property type="entry name" value="CYT_DCMP_DEAMINASES_2"/>
    <property type="match status" value="1"/>
</dbReference>
<dbReference type="GO" id="GO:0008835">
    <property type="term" value="F:diaminohydroxyphosphoribosylaminopyrimidine deaminase activity"/>
    <property type="evidence" value="ECO:0007669"/>
    <property type="project" value="UniProtKB-EC"/>
</dbReference>
<feature type="binding site" evidence="15">
    <location>
        <position position="177"/>
    </location>
    <ligand>
        <name>NADP(+)</name>
        <dbReference type="ChEBI" id="CHEBI:58349"/>
    </ligand>
</feature>
<feature type="binding site" evidence="15">
    <location>
        <position position="211"/>
    </location>
    <ligand>
        <name>substrate</name>
    </ligand>
</feature>
<feature type="binding site" evidence="15">
    <location>
        <position position="175"/>
    </location>
    <ligand>
        <name>substrate</name>
    </ligand>
</feature>
<feature type="binding site" evidence="15">
    <location>
        <position position="318"/>
    </location>
    <ligand>
        <name>substrate</name>
    </ligand>
</feature>
<feature type="binding site" evidence="15">
    <location>
        <position position="161"/>
    </location>
    <ligand>
        <name>NADP(+)</name>
        <dbReference type="ChEBI" id="CHEBI:58349"/>
    </ligand>
</feature>
<proteinExistence type="inferred from homology"/>
<feature type="domain" description="CMP/dCMP-type deaminase" evidence="17">
    <location>
        <begin position="8"/>
        <end position="129"/>
    </location>
</feature>
<evidence type="ECO:0000256" key="14">
    <source>
        <dbReference type="PIRSR" id="PIRSR006769-1"/>
    </source>
</evidence>
<dbReference type="PIRSF" id="PIRSF006769">
    <property type="entry name" value="RibD"/>
    <property type="match status" value="1"/>
</dbReference>
<dbReference type="AlphaFoldDB" id="A0A2K9LMT5"/>
<feature type="binding site" evidence="15">
    <location>
        <begin position="320"/>
        <end position="326"/>
    </location>
    <ligand>
        <name>NADP(+)</name>
        <dbReference type="ChEBI" id="CHEBI:58349"/>
    </ligand>
</feature>
<dbReference type="InterPro" id="IPR002125">
    <property type="entry name" value="CMP_dCMP_dom"/>
</dbReference>
<dbReference type="InterPro" id="IPR004794">
    <property type="entry name" value="Eubact_RibD"/>
</dbReference>
<dbReference type="EC" id="3.5.4.26" evidence="13"/>
<dbReference type="PROSITE" id="PS00903">
    <property type="entry name" value="CYT_DCMP_DEAMINASES_1"/>
    <property type="match status" value="1"/>
</dbReference>
<reference evidence="19" key="1">
    <citation type="submission" date="2017-08" db="EMBL/GenBank/DDBJ databases">
        <title>Direct submision.</title>
        <authorList>
            <person name="Kim S.-J."/>
            <person name="Rhee S.-K."/>
        </authorList>
    </citation>
    <scope>NUCLEOTIDE SEQUENCE [LARGE SCALE GENOMIC DNA]</scope>
    <source>
        <strain evidence="19">GI5</strain>
    </source>
</reference>
<dbReference type="Proteomes" id="UP000235116">
    <property type="component" value="Chromosome"/>
</dbReference>
<comment type="cofactor">
    <cofactor evidence="13 16">
        <name>Zn(2+)</name>
        <dbReference type="ChEBI" id="CHEBI:29105"/>
    </cofactor>
    <text evidence="13 16">Binds 1 zinc ion.</text>
</comment>
<comment type="pathway">
    <text evidence="2 13">Cofactor biosynthesis; riboflavin biosynthesis; 5-amino-6-(D-ribitylamino)uracil from GTP: step 2/4.</text>
</comment>
<dbReference type="EMBL" id="CP022684">
    <property type="protein sequence ID" value="AUM13676.1"/>
    <property type="molecule type" value="Genomic_DNA"/>
</dbReference>
<feature type="binding site" evidence="15">
    <location>
        <position position="203"/>
    </location>
    <ligand>
        <name>substrate</name>
    </ligand>
</feature>
<keyword evidence="19" id="KW-1185">Reference proteome</keyword>
<keyword evidence="8 13" id="KW-0378">Hydrolase</keyword>
<dbReference type="Pfam" id="PF00383">
    <property type="entry name" value="dCMP_cyt_deam_1"/>
    <property type="match status" value="1"/>
</dbReference>
<evidence type="ECO:0000256" key="11">
    <source>
        <dbReference type="ARBA" id="ARBA00023002"/>
    </source>
</evidence>
<evidence type="ECO:0000256" key="8">
    <source>
        <dbReference type="ARBA" id="ARBA00022801"/>
    </source>
</evidence>
<keyword evidence="6 13" id="KW-0686">Riboflavin biosynthesis</keyword>
<dbReference type="UniPathway" id="UPA00275">
    <property type="reaction ID" value="UER00401"/>
</dbReference>
<dbReference type="InterPro" id="IPR011549">
    <property type="entry name" value="RibD_C"/>
</dbReference>
<dbReference type="FunFam" id="3.40.140.10:FF:000025">
    <property type="entry name" value="Riboflavin biosynthesis protein RibD"/>
    <property type="match status" value="1"/>
</dbReference>
<dbReference type="InterPro" id="IPR016192">
    <property type="entry name" value="APOBEC/CMP_deaminase_Zn-bd"/>
</dbReference>
<gene>
    <name evidence="18" type="primary">ribD</name>
    <name evidence="18" type="ORF">Kalk_15140</name>
</gene>
<dbReference type="KEGG" id="kak:Kalk_15140"/>
<feature type="binding site" evidence="16">
    <location>
        <position position="82"/>
    </location>
    <ligand>
        <name>Zn(2+)</name>
        <dbReference type="ChEBI" id="CHEBI:29105"/>
        <note>catalytic</note>
    </ligand>
</feature>
<feature type="binding site" evidence="15">
    <location>
        <position position="249"/>
    </location>
    <ligand>
        <name>NADP(+)</name>
        <dbReference type="ChEBI" id="CHEBI:58349"/>
    </ligand>
</feature>
<comment type="catalytic activity">
    <reaction evidence="13">
        <text>2,5-diamino-6-hydroxy-4-(5-phosphoribosylamino)-pyrimidine + H2O + H(+) = 5-amino-6-(5-phospho-D-ribosylamino)uracil + NH4(+)</text>
        <dbReference type="Rhea" id="RHEA:21868"/>
        <dbReference type="ChEBI" id="CHEBI:15377"/>
        <dbReference type="ChEBI" id="CHEBI:15378"/>
        <dbReference type="ChEBI" id="CHEBI:28938"/>
        <dbReference type="ChEBI" id="CHEBI:58453"/>
        <dbReference type="ChEBI" id="CHEBI:58614"/>
        <dbReference type="EC" id="3.5.4.26"/>
    </reaction>
</comment>
<dbReference type="InterPro" id="IPR050765">
    <property type="entry name" value="Riboflavin_Biosynth_HTPR"/>
</dbReference>
<comment type="function">
    <text evidence="1 13">Converts 2,5-diamino-6-(ribosylamino)-4(3h)-pyrimidinone 5'-phosphate into 5-amino-6-(ribosylamino)-2,4(1h,3h)-pyrimidinedione 5'-phosphate.</text>
</comment>
<dbReference type="InterPro" id="IPR024072">
    <property type="entry name" value="DHFR-like_dom_sf"/>
</dbReference>
<comment type="similarity">
    <text evidence="4 13">In the N-terminal section; belongs to the cytidine and deoxycytidylate deaminase family.</text>
</comment>
<evidence type="ECO:0000256" key="9">
    <source>
        <dbReference type="ARBA" id="ARBA00022833"/>
    </source>
</evidence>
<organism evidence="18 19">
    <name type="scientific">Ketobacter alkanivorans</name>
    <dbReference type="NCBI Taxonomy" id="1917421"/>
    <lineage>
        <taxon>Bacteria</taxon>
        <taxon>Pseudomonadati</taxon>
        <taxon>Pseudomonadota</taxon>
        <taxon>Gammaproteobacteria</taxon>
        <taxon>Pseudomonadales</taxon>
        <taxon>Ketobacteraceae</taxon>
        <taxon>Ketobacter</taxon>
    </lineage>
</organism>
<dbReference type="Gene3D" id="3.40.140.10">
    <property type="entry name" value="Cytidine Deaminase, domain 2"/>
    <property type="match status" value="1"/>
</dbReference>
<keyword evidence="10 13" id="KW-0521">NADP</keyword>
<keyword evidence="12" id="KW-0511">Multifunctional enzyme</keyword>
<feature type="binding site" evidence="16">
    <location>
        <position position="57"/>
    </location>
    <ligand>
        <name>Zn(2+)</name>
        <dbReference type="ChEBI" id="CHEBI:29105"/>
        <note>catalytic</note>
    </ligand>
</feature>
<dbReference type="InterPro" id="IPR016193">
    <property type="entry name" value="Cytidine_deaminase-like"/>
</dbReference>
<comment type="pathway">
    <text evidence="3 13">Cofactor biosynthesis; riboflavin biosynthesis; 5-amino-6-(D-ribitylamino)uracil from GTP: step 3/4.</text>
</comment>
<dbReference type="CDD" id="cd01284">
    <property type="entry name" value="Riboflavin_deaminase-reductase"/>
    <property type="match status" value="1"/>
</dbReference>
<keyword evidence="7 13" id="KW-0479">Metal-binding</keyword>
<evidence type="ECO:0000256" key="13">
    <source>
        <dbReference type="PIRNR" id="PIRNR006769"/>
    </source>
</evidence>
<dbReference type="EC" id="1.1.1.193" evidence="13"/>
<evidence type="ECO:0000256" key="15">
    <source>
        <dbReference type="PIRSR" id="PIRSR006769-2"/>
    </source>
</evidence>
<dbReference type="Pfam" id="PF01872">
    <property type="entry name" value="RibD_C"/>
    <property type="match status" value="1"/>
</dbReference>
<protein>
    <recommendedName>
        <fullName evidence="13">Riboflavin biosynthesis protein RibD</fullName>
    </recommendedName>
    <domain>
        <recommendedName>
            <fullName evidence="13">Diaminohydroxyphosphoribosylaminopyrimidine deaminase</fullName>
            <shortName evidence="13">DRAP deaminase</shortName>
            <ecNumber evidence="13">3.5.4.26</ecNumber>
        </recommendedName>
        <alternativeName>
            <fullName evidence="13">Riboflavin-specific deaminase</fullName>
        </alternativeName>
    </domain>
    <domain>
        <recommendedName>
            <fullName evidence="13">5-amino-6-(5-phosphoribosylamino)uracil reductase</fullName>
            <ecNumber evidence="13">1.1.1.193</ecNumber>
        </recommendedName>
        <alternativeName>
            <fullName evidence="13">HTP reductase</fullName>
        </alternativeName>
    </domain>
</protein>
<dbReference type="GO" id="GO:0009231">
    <property type="term" value="P:riboflavin biosynthetic process"/>
    <property type="evidence" value="ECO:0007669"/>
    <property type="project" value="UniProtKB-UniPathway"/>
</dbReference>
<dbReference type="GO" id="GO:0008270">
    <property type="term" value="F:zinc ion binding"/>
    <property type="evidence" value="ECO:0007669"/>
    <property type="project" value="InterPro"/>
</dbReference>
<evidence type="ECO:0000256" key="1">
    <source>
        <dbReference type="ARBA" id="ARBA00002151"/>
    </source>
</evidence>
<dbReference type="PANTHER" id="PTHR38011">
    <property type="entry name" value="DIHYDROFOLATE REDUCTASE FAMILY PROTEIN (AFU_ORTHOLOGUE AFUA_8G06820)"/>
    <property type="match status" value="1"/>
</dbReference>
<accession>A0A2K9LMT5</accession>
<name>A0A2K9LMT5_9GAMM</name>
<feature type="binding site" evidence="15">
    <location>
        <position position="191"/>
    </location>
    <ligand>
        <name>substrate</name>
    </ligand>
</feature>
<dbReference type="OrthoDB" id="9800865at2"/>
<dbReference type="PANTHER" id="PTHR38011:SF7">
    <property type="entry name" value="2,5-DIAMINO-6-RIBOSYLAMINO-4(3H)-PYRIMIDINONE 5'-PHOSPHATE REDUCTASE"/>
    <property type="match status" value="1"/>
</dbReference>
<evidence type="ECO:0000313" key="18">
    <source>
        <dbReference type="EMBL" id="AUM13676.1"/>
    </source>
</evidence>
<dbReference type="NCBIfam" id="TIGR00326">
    <property type="entry name" value="eubact_ribD"/>
    <property type="match status" value="1"/>
</dbReference>
<dbReference type="NCBIfam" id="TIGR00227">
    <property type="entry name" value="ribD_Cterm"/>
    <property type="match status" value="1"/>
</dbReference>
<keyword evidence="9 13" id="KW-0862">Zinc</keyword>
<evidence type="ECO:0000256" key="7">
    <source>
        <dbReference type="ARBA" id="ARBA00022723"/>
    </source>
</evidence>
<dbReference type="InterPro" id="IPR002734">
    <property type="entry name" value="RibDG_C"/>
</dbReference>
<feature type="binding site" evidence="16">
    <location>
        <position position="91"/>
    </location>
    <ligand>
        <name>Zn(2+)</name>
        <dbReference type="ChEBI" id="CHEBI:29105"/>
        <note>catalytic</note>
    </ligand>
</feature>
<comment type="catalytic activity">
    <reaction evidence="13">
        <text>5-amino-6-(5-phospho-D-ribitylamino)uracil + NADP(+) = 5-amino-6-(5-phospho-D-ribosylamino)uracil + NADPH + H(+)</text>
        <dbReference type="Rhea" id="RHEA:17845"/>
        <dbReference type="ChEBI" id="CHEBI:15378"/>
        <dbReference type="ChEBI" id="CHEBI:57783"/>
        <dbReference type="ChEBI" id="CHEBI:58349"/>
        <dbReference type="ChEBI" id="CHEBI:58421"/>
        <dbReference type="ChEBI" id="CHEBI:58453"/>
        <dbReference type="EC" id="1.1.1.193"/>
    </reaction>
</comment>
<evidence type="ECO:0000256" key="10">
    <source>
        <dbReference type="ARBA" id="ARBA00022857"/>
    </source>
</evidence>
<dbReference type="RefSeq" id="WP_101895051.1">
    <property type="nucleotide sequence ID" value="NZ_CP022684.1"/>
</dbReference>
<evidence type="ECO:0000256" key="3">
    <source>
        <dbReference type="ARBA" id="ARBA00004910"/>
    </source>
</evidence>
<dbReference type="GO" id="GO:0050661">
    <property type="term" value="F:NADP binding"/>
    <property type="evidence" value="ECO:0007669"/>
    <property type="project" value="InterPro"/>
</dbReference>
<feature type="binding site" evidence="15">
    <location>
        <position position="207"/>
    </location>
    <ligand>
        <name>NADP(+)</name>
        <dbReference type="ChEBI" id="CHEBI:58349"/>
    </ligand>
</feature>
<feature type="binding site" evidence="15">
    <location>
        <position position="214"/>
    </location>
    <ligand>
        <name>substrate</name>
    </ligand>
</feature>
<evidence type="ECO:0000256" key="5">
    <source>
        <dbReference type="ARBA" id="ARBA00007417"/>
    </source>
</evidence>
<dbReference type="GO" id="GO:0008703">
    <property type="term" value="F:5-amino-6-(5-phosphoribosylamino)uracil reductase activity"/>
    <property type="evidence" value="ECO:0007669"/>
    <property type="project" value="UniProtKB-EC"/>
</dbReference>
<dbReference type="Gene3D" id="3.40.430.10">
    <property type="entry name" value="Dihydrofolate Reductase, subunit A"/>
    <property type="match status" value="1"/>
</dbReference>